<dbReference type="InterPro" id="IPR022742">
    <property type="entry name" value="Hydrolase_4"/>
</dbReference>
<name>A0A9W8YDK6_9PLEO</name>
<dbReference type="PRINTS" id="PR00111">
    <property type="entry name" value="ABHYDROLASE"/>
</dbReference>
<sequence>MPFLQVGYKRIHYADFKPDGKARETFIFMHGLGSSQNYYYAVTQGLVAHGFRCITFDNTGAGRSPYTYLEQSIETLGDDIIGILDALEVPKAVVVGHSMGGIVAPHLAAERSDRIVAAILIGPVYPNPNAVPMFEKRIEAVEKEGMQPMADTIPSAAVGKKAPALAKALIRELLLGQDPAGYISNCRVIVNAKPPNYSKINVPVLILAGEEDKSAPLEGCKKIFEEIGTSEKKLEIMQSVGHWHCLEAVDDVVKLIQGFYHEIQ</sequence>
<dbReference type="InterPro" id="IPR050266">
    <property type="entry name" value="AB_hydrolase_sf"/>
</dbReference>
<dbReference type="GO" id="GO:0046464">
    <property type="term" value="P:acylglycerol catabolic process"/>
    <property type="evidence" value="ECO:0007669"/>
    <property type="project" value="TreeGrafter"/>
</dbReference>
<dbReference type="InterPro" id="IPR029058">
    <property type="entry name" value="AB_hydrolase_fold"/>
</dbReference>
<dbReference type="InterPro" id="IPR000073">
    <property type="entry name" value="AB_hydrolase_1"/>
</dbReference>
<dbReference type="Proteomes" id="UP001140560">
    <property type="component" value="Unassembled WGS sequence"/>
</dbReference>
<dbReference type="EMBL" id="JAPEUY010000003">
    <property type="protein sequence ID" value="KAJ4375070.1"/>
    <property type="molecule type" value="Genomic_DNA"/>
</dbReference>
<accession>A0A9W8YDK6</accession>
<dbReference type="PANTHER" id="PTHR43798">
    <property type="entry name" value="MONOACYLGLYCEROL LIPASE"/>
    <property type="match status" value="1"/>
</dbReference>
<evidence type="ECO:0000313" key="3">
    <source>
        <dbReference type="Proteomes" id="UP001140560"/>
    </source>
</evidence>
<organism evidence="2 3">
    <name type="scientific">Neocucurbitaria cava</name>
    <dbReference type="NCBI Taxonomy" id="798079"/>
    <lineage>
        <taxon>Eukaryota</taxon>
        <taxon>Fungi</taxon>
        <taxon>Dikarya</taxon>
        <taxon>Ascomycota</taxon>
        <taxon>Pezizomycotina</taxon>
        <taxon>Dothideomycetes</taxon>
        <taxon>Pleosporomycetidae</taxon>
        <taxon>Pleosporales</taxon>
        <taxon>Pleosporineae</taxon>
        <taxon>Cucurbitariaceae</taxon>
        <taxon>Neocucurbitaria</taxon>
    </lineage>
</organism>
<dbReference type="AlphaFoldDB" id="A0A9W8YDK6"/>
<dbReference type="GO" id="GO:0016020">
    <property type="term" value="C:membrane"/>
    <property type="evidence" value="ECO:0007669"/>
    <property type="project" value="TreeGrafter"/>
</dbReference>
<reference evidence="2" key="1">
    <citation type="submission" date="2022-10" db="EMBL/GenBank/DDBJ databases">
        <title>Tapping the CABI collections for fungal endophytes: first genome assemblies for Collariella, Neodidymelliopsis, Ascochyta clinopodiicola, Didymella pomorum, Didymosphaeria variabile, Neocosmospora piperis and Neocucurbitaria cava.</title>
        <authorList>
            <person name="Hill R."/>
        </authorList>
    </citation>
    <scope>NUCLEOTIDE SEQUENCE</scope>
    <source>
        <strain evidence="2">IMI 356814</strain>
    </source>
</reference>
<keyword evidence="3" id="KW-1185">Reference proteome</keyword>
<dbReference type="PANTHER" id="PTHR43798:SF5">
    <property type="entry name" value="MONOACYLGLYCEROL LIPASE ABHD6"/>
    <property type="match status" value="1"/>
</dbReference>
<comment type="caution">
    <text evidence="2">The sequence shown here is derived from an EMBL/GenBank/DDBJ whole genome shotgun (WGS) entry which is preliminary data.</text>
</comment>
<dbReference type="GO" id="GO:0047372">
    <property type="term" value="F:monoacylglycerol lipase activity"/>
    <property type="evidence" value="ECO:0007669"/>
    <property type="project" value="TreeGrafter"/>
</dbReference>
<dbReference type="Pfam" id="PF12146">
    <property type="entry name" value="Hydrolase_4"/>
    <property type="match status" value="1"/>
</dbReference>
<dbReference type="SUPFAM" id="SSF53474">
    <property type="entry name" value="alpha/beta-Hydrolases"/>
    <property type="match status" value="1"/>
</dbReference>
<evidence type="ECO:0000313" key="2">
    <source>
        <dbReference type="EMBL" id="KAJ4375070.1"/>
    </source>
</evidence>
<dbReference type="OrthoDB" id="408373at2759"/>
<gene>
    <name evidence="2" type="ORF">N0V83_002150</name>
</gene>
<evidence type="ECO:0000259" key="1">
    <source>
        <dbReference type="Pfam" id="PF12146"/>
    </source>
</evidence>
<proteinExistence type="predicted"/>
<feature type="domain" description="Serine aminopeptidase S33" evidence="1">
    <location>
        <begin position="21"/>
        <end position="242"/>
    </location>
</feature>
<protein>
    <recommendedName>
        <fullName evidence="1">Serine aminopeptidase S33 domain-containing protein</fullName>
    </recommendedName>
</protein>
<dbReference type="Gene3D" id="3.40.50.1820">
    <property type="entry name" value="alpha/beta hydrolase"/>
    <property type="match status" value="1"/>
</dbReference>